<keyword evidence="2" id="KW-0812">Transmembrane</keyword>
<comment type="caution">
    <text evidence="4">The sequence shown here is derived from an EMBL/GenBank/DDBJ whole genome shotgun (WGS) entry which is preliminary data.</text>
</comment>
<dbReference type="AlphaFoldDB" id="A0A9P8C0B4"/>
<keyword evidence="2" id="KW-0472">Membrane</keyword>
<feature type="compositionally biased region" description="Low complexity" evidence="1">
    <location>
        <begin position="304"/>
        <end position="315"/>
    </location>
</feature>
<evidence type="ECO:0000256" key="1">
    <source>
        <dbReference type="SAM" id="MobiDB-lite"/>
    </source>
</evidence>
<feature type="signal peptide" evidence="3">
    <location>
        <begin position="1"/>
        <end position="21"/>
    </location>
</feature>
<accession>A0A9P8C0B4</accession>
<reference evidence="4" key="1">
    <citation type="journal article" date="2021" name="IMA Fungus">
        <title>Genomic characterization of three marine fungi, including Emericellopsis atlantica sp. nov. with signatures of a generalist lifestyle and marine biomass degradation.</title>
        <authorList>
            <person name="Hagestad O.C."/>
            <person name="Hou L."/>
            <person name="Andersen J.H."/>
            <person name="Hansen E.H."/>
            <person name="Altermark B."/>
            <person name="Li C."/>
            <person name="Kuhnert E."/>
            <person name="Cox R.J."/>
            <person name="Crous P.W."/>
            <person name="Spatafora J.W."/>
            <person name="Lail K."/>
            <person name="Amirebrahimi M."/>
            <person name="Lipzen A."/>
            <person name="Pangilinan J."/>
            <person name="Andreopoulos W."/>
            <person name="Hayes R.D."/>
            <person name="Ng V."/>
            <person name="Grigoriev I.V."/>
            <person name="Jackson S.A."/>
            <person name="Sutton T.D.S."/>
            <person name="Dobson A.D.W."/>
            <person name="Rama T."/>
        </authorList>
    </citation>
    <scope>NUCLEOTIDE SEQUENCE</scope>
    <source>
        <strain evidence="4">TRa018bII</strain>
    </source>
</reference>
<gene>
    <name evidence="4" type="ORF">BJ875DRAFT_206003</name>
</gene>
<dbReference type="Proteomes" id="UP000824998">
    <property type="component" value="Unassembled WGS sequence"/>
</dbReference>
<evidence type="ECO:0000256" key="2">
    <source>
        <dbReference type="SAM" id="Phobius"/>
    </source>
</evidence>
<proteinExistence type="predicted"/>
<feature type="compositionally biased region" description="Polar residues" evidence="1">
    <location>
        <begin position="262"/>
        <end position="276"/>
    </location>
</feature>
<evidence type="ECO:0000313" key="5">
    <source>
        <dbReference type="Proteomes" id="UP000824998"/>
    </source>
</evidence>
<feature type="transmembrane region" description="Helical" evidence="2">
    <location>
        <begin position="136"/>
        <end position="158"/>
    </location>
</feature>
<feature type="compositionally biased region" description="Polar residues" evidence="1">
    <location>
        <begin position="364"/>
        <end position="375"/>
    </location>
</feature>
<name>A0A9P8C0B4_9HELO</name>
<keyword evidence="3" id="KW-0732">Signal</keyword>
<evidence type="ECO:0000256" key="3">
    <source>
        <dbReference type="SAM" id="SignalP"/>
    </source>
</evidence>
<sequence>MVSPLFFALPLAVAFHHQCLSGIPSAPVETDTLLSLVRPPATPTVFQTSLTTLVGSYTGPEGAFTTSAEVLIPVIIPALTVGHSSSTSVSSSTGASRSSSKSASPCLSPSCFSPSPSSSPSPNPKTCTTFLCRPDLVALAILAIFLGISAITTLLICYCRLRRSKTSTTIINDPENGPRFPPGRMTGSTPPSPSPPTRAGALNGTSGHWFAGTWPVEKSETRTAAVPGSNEIRNLDTDTQFEIKDLGPQCPHLGDVRRIGTFTNSPTSSGPNSEVVSVSDCPETGPAPAVRYPSTARPRPAVPGPSSSLAPSMSPLVRKPLPVAVASSGNGSRSLTDRVQWRGGSDISSDARSAEGGPLHSPERVSTASKRSLSL</sequence>
<dbReference type="EMBL" id="MU251803">
    <property type="protein sequence ID" value="KAG9229183.1"/>
    <property type="molecule type" value="Genomic_DNA"/>
</dbReference>
<feature type="region of interest" description="Disordered" evidence="1">
    <location>
        <begin position="169"/>
        <end position="198"/>
    </location>
</feature>
<feature type="region of interest" description="Disordered" evidence="1">
    <location>
        <begin position="262"/>
        <end position="375"/>
    </location>
</feature>
<evidence type="ECO:0000313" key="4">
    <source>
        <dbReference type="EMBL" id="KAG9229183.1"/>
    </source>
</evidence>
<organism evidence="4 5">
    <name type="scientific">Amylocarpus encephaloides</name>
    <dbReference type="NCBI Taxonomy" id="45428"/>
    <lineage>
        <taxon>Eukaryota</taxon>
        <taxon>Fungi</taxon>
        <taxon>Dikarya</taxon>
        <taxon>Ascomycota</taxon>
        <taxon>Pezizomycotina</taxon>
        <taxon>Leotiomycetes</taxon>
        <taxon>Helotiales</taxon>
        <taxon>Helotiales incertae sedis</taxon>
        <taxon>Amylocarpus</taxon>
    </lineage>
</organism>
<keyword evidence="2" id="KW-1133">Transmembrane helix</keyword>
<protein>
    <submittedName>
        <fullName evidence="4">Uncharacterized protein</fullName>
    </submittedName>
</protein>
<feature type="chain" id="PRO_5040163860" evidence="3">
    <location>
        <begin position="22"/>
        <end position="375"/>
    </location>
</feature>
<keyword evidence="5" id="KW-1185">Reference proteome</keyword>